<reference evidence="2" key="1">
    <citation type="journal article" date="2008" name="Nature">
        <title>The amphioxus genome and the evolution of the chordate karyotype.</title>
        <authorList>
            <consortium name="US DOE Joint Genome Institute (JGI-PGF)"/>
            <person name="Putnam N.H."/>
            <person name="Butts T."/>
            <person name="Ferrier D.E.K."/>
            <person name="Furlong R.F."/>
            <person name="Hellsten U."/>
            <person name="Kawashima T."/>
            <person name="Robinson-Rechavi M."/>
            <person name="Shoguchi E."/>
            <person name="Terry A."/>
            <person name="Yu J.-K."/>
            <person name="Benito-Gutierrez E.L."/>
            <person name="Dubchak I."/>
            <person name="Garcia-Fernandez J."/>
            <person name="Gibson-Brown J.J."/>
            <person name="Grigoriev I.V."/>
            <person name="Horton A.C."/>
            <person name="de Jong P.J."/>
            <person name="Jurka J."/>
            <person name="Kapitonov V.V."/>
            <person name="Kohara Y."/>
            <person name="Kuroki Y."/>
            <person name="Lindquist E."/>
            <person name="Lucas S."/>
            <person name="Osoegawa K."/>
            <person name="Pennacchio L.A."/>
            <person name="Salamov A.A."/>
            <person name="Satou Y."/>
            <person name="Sauka-Spengler T."/>
            <person name="Schmutz J."/>
            <person name="Shin-I T."/>
            <person name="Toyoda A."/>
            <person name="Bronner-Fraser M."/>
            <person name="Fujiyama A."/>
            <person name="Holland L.Z."/>
            <person name="Holland P.W.H."/>
            <person name="Satoh N."/>
            <person name="Rokhsar D.S."/>
        </authorList>
    </citation>
    <scope>NUCLEOTIDE SEQUENCE [LARGE SCALE GENOMIC DNA]</scope>
    <source>
        <strain evidence="2">S238N-H82</strain>
        <tissue evidence="2">Testes</tissue>
    </source>
</reference>
<accession>C3ZJZ2</accession>
<evidence type="ECO:0000313" key="2">
    <source>
        <dbReference type="EMBL" id="EEN47159.1"/>
    </source>
</evidence>
<organism>
    <name type="scientific">Branchiostoma floridae</name>
    <name type="common">Florida lancelet</name>
    <name type="synonym">Amphioxus</name>
    <dbReference type="NCBI Taxonomy" id="7739"/>
    <lineage>
        <taxon>Eukaryota</taxon>
        <taxon>Metazoa</taxon>
        <taxon>Chordata</taxon>
        <taxon>Cephalochordata</taxon>
        <taxon>Leptocardii</taxon>
        <taxon>Amphioxiformes</taxon>
        <taxon>Branchiostomatidae</taxon>
        <taxon>Branchiostoma</taxon>
    </lineage>
</organism>
<dbReference type="InParanoid" id="C3ZJZ2"/>
<name>C3ZJZ2_BRAFL</name>
<evidence type="ECO:0000256" key="1">
    <source>
        <dbReference type="SAM" id="MobiDB-lite"/>
    </source>
</evidence>
<sequence>MDEDVCRGVIDYIKQNWMVDSWLPALADGRVHSAHFWGTPGLHTSNKSERALRSIHDDALDRLVCLMHWVVWLPVTELTAIHLTTATADLMKLWDHRAANNVKQNLQEVRMPKDAKRRVLDGRVLFLLTRKQRTASAGIYYVSGVTVEADDTQKEDVIGECKCKDYVWLESLYGKCKHVQVARFQLIEKRRKPVSLGISVIKREFTNCKPTRSSTTRKSSAPTVKHTMYSHWHPSQAEYDPEYRAPLYQKRPWRRINTVDSHPPRIPSRTQQVKGAKPRRPSKLTPANYRHLEPPEMDEIGCI</sequence>
<proteinExistence type="predicted"/>
<dbReference type="EMBL" id="GG666634">
    <property type="protein sequence ID" value="EEN47159.1"/>
    <property type="molecule type" value="Genomic_DNA"/>
</dbReference>
<gene>
    <name evidence="2" type="ORF">BRAFLDRAFT_108911</name>
</gene>
<dbReference type="AlphaFoldDB" id="C3ZJZ2"/>
<protein>
    <submittedName>
        <fullName evidence="2">Uncharacterized protein</fullName>
    </submittedName>
</protein>
<feature type="region of interest" description="Disordered" evidence="1">
    <location>
        <begin position="257"/>
        <end position="290"/>
    </location>
</feature>